<dbReference type="GO" id="GO:0004674">
    <property type="term" value="F:protein serine/threonine kinase activity"/>
    <property type="evidence" value="ECO:0007669"/>
    <property type="project" value="UniProtKB-KW"/>
</dbReference>
<dbReference type="CDD" id="cd16936">
    <property type="entry name" value="HATPase_RsbW-like"/>
    <property type="match status" value="1"/>
</dbReference>
<feature type="domain" description="Histidine kinase/HSP90-like ATPase" evidence="2">
    <location>
        <begin position="19"/>
        <end position="133"/>
    </location>
</feature>
<keyword evidence="1" id="KW-0723">Serine/threonine-protein kinase</keyword>
<evidence type="ECO:0000313" key="3">
    <source>
        <dbReference type="EMBL" id="PCE41590.1"/>
    </source>
</evidence>
<evidence type="ECO:0000256" key="1">
    <source>
        <dbReference type="ARBA" id="ARBA00022527"/>
    </source>
</evidence>
<proteinExistence type="predicted"/>
<keyword evidence="1" id="KW-0808">Transferase</keyword>
<evidence type="ECO:0000313" key="4">
    <source>
        <dbReference type="Proteomes" id="UP000218934"/>
    </source>
</evidence>
<dbReference type="EMBL" id="NWUF01000013">
    <property type="protein sequence ID" value="PCE41590.1"/>
    <property type="molecule type" value="Genomic_DNA"/>
</dbReference>
<accession>A0A2A4FV38</accession>
<evidence type="ECO:0000259" key="2">
    <source>
        <dbReference type="Pfam" id="PF13581"/>
    </source>
</evidence>
<dbReference type="InterPro" id="IPR050267">
    <property type="entry name" value="Anti-sigma-factor_SerPK"/>
</dbReference>
<keyword evidence="4" id="KW-1185">Reference proteome</keyword>
<dbReference type="Gene3D" id="3.30.565.10">
    <property type="entry name" value="Histidine kinase-like ATPase, C-terminal domain"/>
    <property type="match status" value="1"/>
</dbReference>
<gene>
    <name evidence="3" type="ORF">COO09_13795</name>
</gene>
<dbReference type="InterPro" id="IPR003594">
    <property type="entry name" value="HATPase_dom"/>
</dbReference>
<dbReference type="KEGG" id="rdi:CMV14_08865"/>
<protein>
    <submittedName>
        <fullName evidence="3">ATP-binding protein</fullName>
    </submittedName>
</protein>
<sequence>MVSRDSNSVSLTIRCTGADAVHAMVEGAQQYCLDRGLEPDLGARLVIVVEELVANLVEHGGVAADGLIELVLTQEQGAIAIALSDSGVAFDPRSDDPDAGIPERGGGAGIDLVKAWAEIVDYQSGNGRNRLLLKMWVS</sequence>
<dbReference type="PANTHER" id="PTHR35526:SF3">
    <property type="entry name" value="ANTI-SIGMA-F FACTOR RSBW"/>
    <property type="match status" value="1"/>
</dbReference>
<dbReference type="AlphaFoldDB" id="A0A2A4FV38"/>
<name>A0A2A4FV38_9SPHN</name>
<dbReference type="Pfam" id="PF13581">
    <property type="entry name" value="HATPase_c_2"/>
    <property type="match status" value="1"/>
</dbReference>
<dbReference type="OrthoDB" id="7564094at2"/>
<dbReference type="PANTHER" id="PTHR35526">
    <property type="entry name" value="ANTI-SIGMA-F FACTOR RSBW-RELATED"/>
    <property type="match status" value="1"/>
</dbReference>
<dbReference type="SUPFAM" id="SSF55874">
    <property type="entry name" value="ATPase domain of HSP90 chaperone/DNA topoisomerase II/histidine kinase"/>
    <property type="match status" value="1"/>
</dbReference>
<reference evidence="3 4" key="1">
    <citation type="submission" date="2017-09" db="EMBL/GenBank/DDBJ databases">
        <title>The Catabolism of 3,6-Dichlorosalicylic acid is Initiated by the Cytochrome P450 Monooxygenase DsmABC in Rhizorhabdus dicambivorans Ndbn-20.</title>
        <authorList>
            <person name="Na L."/>
        </authorList>
    </citation>
    <scope>NUCLEOTIDE SEQUENCE [LARGE SCALE GENOMIC DNA]</scope>
    <source>
        <strain evidence="3 4">Ndbn-20m</strain>
    </source>
</reference>
<keyword evidence="3" id="KW-0547">Nucleotide-binding</keyword>
<keyword evidence="3" id="KW-0067">ATP-binding</keyword>
<dbReference type="RefSeq" id="WP_066964238.1">
    <property type="nucleotide sequence ID" value="NZ_NWUF01000013.1"/>
</dbReference>
<keyword evidence="1" id="KW-0418">Kinase</keyword>
<dbReference type="GO" id="GO:0005524">
    <property type="term" value="F:ATP binding"/>
    <property type="evidence" value="ECO:0007669"/>
    <property type="project" value="UniProtKB-KW"/>
</dbReference>
<dbReference type="Proteomes" id="UP000218934">
    <property type="component" value="Unassembled WGS sequence"/>
</dbReference>
<comment type="caution">
    <text evidence="3">The sequence shown here is derived from an EMBL/GenBank/DDBJ whole genome shotgun (WGS) entry which is preliminary data.</text>
</comment>
<organism evidence="3 4">
    <name type="scientific">Rhizorhabdus dicambivorans</name>
    <dbReference type="NCBI Taxonomy" id="1850238"/>
    <lineage>
        <taxon>Bacteria</taxon>
        <taxon>Pseudomonadati</taxon>
        <taxon>Pseudomonadota</taxon>
        <taxon>Alphaproteobacteria</taxon>
        <taxon>Sphingomonadales</taxon>
        <taxon>Sphingomonadaceae</taxon>
        <taxon>Rhizorhabdus</taxon>
    </lineage>
</organism>
<dbReference type="InterPro" id="IPR036890">
    <property type="entry name" value="HATPase_C_sf"/>
</dbReference>